<evidence type="ECO:0000313" key="1">
    <source>
        <dbReference type="EMBL" id="NMP21454.1"/>
    </source>
</evidence>
<protein>
    <submittedName>
        <fullName evidence="1">Transcriptional regulator</fullName>
    </submittedName>
</protein>
<comment type="caution">
    <text evidence="1">The sequence shown here is derived from an EMBL/GenBank/DDBJ whole genome shotgun (WGS) entry which is preliminary data.</text>
</comment>
<gene>
    <name evidence="1" type="ORF">HIJ39_03660</name>
</gene>
<dbReference type="Proteomes" id="UP000533476">
    <property type="component" value="Unassembled WGS sequence"/>
</dbReference>
<organism evidence="1 2">
    <name type="scientific">Sulfobacillus harzensis</name>
    <dbReference type="NCBI Taxonomy" id="2729629"/>
    <lineage>
        <taxon>Bacteria</taxon>
        <taxon>Bacillati</taxon>
        <taxon>Bacillota</taxon>
        <taxon>Clostridia</taxon>
        <taxon>Eubacteriales</taxon>
        <taxon>Clostridiales Family XVII. Incertae Sedis</taxon>
        <taxon>Sulfobacillus</taxon>
    </lineage>
</organism>
<dbReference type="InterPro" id="IPR010982">
    <property type="entry name" value="Lambda_DNA-bd_dom_sf"/>
</dbReference>
<evidence type="ECO:0000313" key="2">
    <source>
        <dbReference type="Proteomes" id="UP000533476"/>
    </source>
</evidence>
<dbReference type="GO" id="GO:0003677">
    <property type="term" value="F:DNA binding"/>
    <property type="evidence" value="ECO:0007669"/>
    <property type="project" value="InterPro"/>
</dbReference>
<dbReference type="EMBL" id="JABBVZ010000008">
    <property type="protein sequence ID" value="NMP21454.1"/>
    <property type="molecule type" value="Genomic_DNA"/>
</dbReference>
<dbReference type="CDD" id="cd00093">
    <property type="entry name" value="HTH_XRE"/>
    <property type="match status" value="1"/>
</dbReference>
<accession>A0A7Y0Q2S3</accession>
<dbReference type="InterPro" id="IPR001387">
    <property type="entry name" value="Cro/C1-type_HTH"/>
</dbReference>
<dbReference type="SUPFAM" id="SSF47413">
    <property type="entry name" value="lambda repressor-like DNA-binding domains"/>
    <property type="match status" value="1"/>
</dbReference>
<keyword evidence="2" id="KW-1185">Reference proteome</keyword>
<reference evidence="1 2" key="1">
    <citation type="submission" date="2020-04" db="EMBL/GenBank/DDBJ databases">
        <authorList>
            <person name="Zhang R."/>
            <person name="Schippers A."/>
        </authorList>
    </citation>
    <scope>NUCLEOTIDE SEQUENCE [LARGE SCALE GENOMIC DNA]</scope>
    <source>
        <strain evidence="1 2">DSM 109850</strain>
    </source>
</reference>
<dbReference type="Gene3D" id="1.10.260.40">
    <property type="entry name" value="lambda repressor-like DNA-binding domains"/>
    <property type="match status" value="1"/>
</dbReference>
<dbReference type="AlphaFoldDB" id="A0A7Y0Q2S3"/>
<name>A0A7Y0Q2S3_9FIRM</name>
<dbReference type="RefSeq" id="WP_169096822.1">
    <property type="nucleotide sequence ID" value="NZ_JABBVZ010000008.1"/>
</dbReference>
<sequence>MELVRIGEKLISVQKIHNMVEELLQARSRGLSQSEAATQLGLDRAFVSRLESLGEVRRGRSIALIGFPVANKDSLQAVCQRWGVDFVWLMTDRERREFAESRSGIELVNEIFRIAHEVRSYDTVILMASNMRVRLLTALLDMHAVIPIILGETPLNRDVEVDVDVLESIIKEVQGQAGDGDPLSKGDSV</sequence>
<proteinExistence type="predicted"/>